<feature type="compositionally biased region" description="Low complexity" evidence="6">
    <location>
        <begin position="1354"/>
        <end position="1367"/>
    </location>
</feature>
<feature type="compositionally biased region" description="Basic and acidic residues" evidence="6">
    <location>
        <begin position="2345"/>
        <end position="2361"/>
    </location>
</feature>
<feature type="region of interest" description="Disordered" evidence="6">
    <location>
        <begin position="1855"/>
        <end position="1902"/>
    </location>
</feature>
<evidence type="ECO:0000256" key="6">
    <source>
        <dbReference type="SAM" id="MobiDB-lite"/>
    </source>
</evidence>
<feature type="region of interest" description="Disordered" evidence="6">
    <location>
        <begin position="2860"/>
        <end position="2908"/>
    </location>
</feature>
<feature type="compositionally biased region" description="Polar residues" evidence="6">
    <location>
        <begin position="658"/>
        <end position="673"/>
    </location>
</feature>
<evidence type="ECO:0000256" key="1">
    <source>
        <dbReference type="ARBA" id="ARBA00004316"/>
    </source>
</evidence>
<feature type="compositionally biased region" description="Basic and acidic residues" evidence="6">
    <location>
        <begin position="2308"/>
        <end position="2322"/>
    </location>
</feature>
<feature type="region of interest" description="Disordered" evidence="6">
    <location>
        <begin position="449"/>
        <end position="468"/>
    </location>
</feature>
<sequence length="2908" mass="316755">MHSGPSGSSDLNALFKNEPQPEPPSALRPRFPAFVTIAPAKKITFFKSGDTLFGGVRMAIHHRSFKCFDALLDDLSQKVPLPFGVRTITTPRGTHSIKRLEQLEDGGCYLCSDRRYTKPINMELAAKRPAMWYHHSRPHSGRRKPVRPEEAPPEHASSHFLRHPKRVVLVKNTDPSVRRSIILSRRTARSLRVFMEEVSELMQCHIKKLYTIQGRKIDSIQSLVHCPNVLVCVGREPFQPLMVECRKSSEDKLPGMGNRSHSSLCSDGHESKKNVNFGLETKKSIIHPRSDSSNRSTRFSLSSEKSYPNGLCTPGQSGYAANCPHAKETVINDDIEKRVLVNKDGSLSVEMKVRFRLTNDETLQWSTEIKKSPGASNDTLNEKEANPHYLQQGKESSEQSPESSGEVEEVFATKLKQRQIDETHCENCCNHCQDYDIWKNPVHRQRHRKARCVKSSSSSTSSHKVVRKEASVDSIRTISRSSEEYTEHVVEKASCYQQMVEGVDTVVEYCTISRCCSRSEVCSMAAASKSKKAHTERNETEGRMTHSGENRPDTSELKRPHSGTCCVEITKASDTDDRPASETSNSSKVLETLKEDQDDDFDLPPSASRASRFSQSECENEDSGGVKNCCKTPDERLLSPKRRGVSACSVRSLKHNIKNASTTPADQEQNNPMSNERPESTESRSSSKSHSSHCGAVSPQSAASDTPENAEECRPQSSVSKSSKTSKKSHRSNKDRSPSPRSAALNGPSVKDEGEEEKEKEERTLSAMSGVSKGSRGSSACPHCGGCTKDSESASRQSRETPNIIEENEADVATEENASSVMSAGSVKSAASKKVVKSTKSTKCDHHVSSRGATPASDMSGAEANGGGETVPNGRVESALSNHSNASAVSKKSNRSVCSNCRRLSVTDSVVQEQRLESVNNGPVEEERAGSCLSNKSGVSHKSDCSTSNRAKTPRSNHSGSPVPTTGDVEERDGATSAQSNSSRASRMSRNSHKGEVYHAGNQADVALEKQDTEEAPKERSASVLSSSKAPSREYPGIDEVVDDKAMDARAASALSNKTDASVKSHKSNCSASKRAKSPATENPGQSSFTEGEEIEKRPNSALSAKSNVSAASASGRPPSKASDRAATQSSAVSDTCPQETDIPMDERAASVLSNRSNVSPKQSCSDGEPLPQEENMAEATVGGTAEEPEELLEGNRAPSAMSTASVRSRTSHKSACSSASRAKSPRATTTKINELNGKAPEEESKNTCDSEDEAVGGEERAASVMSNKTDASVKSKACQKLVLPALERAKSPRPKSPAQVKQDDKENEAQDRPVSALSVKSDVSRTSRRSKRVASPANPHQNEISCAPEKRPSSAMSKKSIKSSPKTNEITDEEACSKTTVKNEIPEPLANSSPAEKEEENEERAASVMSNKTDASEKSRVSHKSTRGASDKAQTARNKSPAPSYRVKEDEIEKRPLSSLSVRTDVSRLSRKSKAKEGNRSPSPAAKQRGGQELEVASEERPISAMSKKSTKSTKTQCKEENDVQERVPSVMSSKTTASIKSSESQKASPNADTVTAKEAEVRPESLASQTSDRESFKGASERVITQAECTDTPAGQEVNQAAEEITERSNSALSVASQSPKKSNRALSPRPKSSQSKISKPEEELRASSAMSVNSKVSSRSKKCQCNHTPPKTPESPKSRPSETPPENTQADNAEKSSLPDATMGQEEPDGPATVVTLDQEAPPEHNRAESVRSARSSTKTKAGGLKKEKEEDEDASSTSSAVVIRSKSPASTKAKETLNDLRPRSSASMRSEKSTKSHTKAKETLNDLRPRSSASMRSEKSTKSHTKVPVTNGTSNQAAFLNVIVPQIDIDAQSENGSVKSFRSTKKAKSVKFDKDPETETMQPNKNKPPTIRLASSSSDSVLSNALSAADLLRGLNTRPASRNSKRNVAFGQKENDRLEIKSNKSSKYAKKNISCSQKDEQSSSLELVESCLPNASSTDVVNEWLKNIPIDGPVYQMEDEFNDSEEPPRVESLESAEDSIQNYSDLEDEQVSKSEENDAVPCEAKEDVPEEPNETKDDVAAEEDLTDPCGDVTTQAEECISDTIPSKPRPDSPKNVCLPKRAHSSVQVMKALLSPKFDRCNSLPEVSPVYGRKLSRSAEGLLDCLAKLRLIDSDPANTQNAKYTEVMNILQTLWLYKPPEWDPRSQKVKDHPLAEDEANPRSSSGVDVSSGSDESAKSMVNSGAEKVESAPPTVLVEQQPDSKVQEDEALDAKEADIPADKAPEEGTNEEGVSAPGQVEEAENEEVVSDADTPDVAARVQGSPEHSKKSDEVDTKNVPKEAQSAMSPKKTEEAVQSPDTSSGKESRSANEMESDRPECSSSGTPPSVKQAELTRKVSHDPDPTWVLSLLKKIEKQFMTHYANAMAEFKVRWALDDNVMLDTMINELKVEVQKRIQNSIKRELQKIQGRAGKSPKPPTTDLSKESVQTEQRRRRLKVMRNRSLKPSNSNGSDAASGSSFSDQRSDDEYCPCDACMRKKMEAKQVVRAEVMNIAPVRMDFDLRKILQVKKNPPPAPKVEAPPPATQPESLPEVAEQQDGNLDVVEEEPEQEEDAPEETNAQPEEEKPDESGERGDSETGDRAEQEEDGEGEEAEQTNENLNTEEGEGEQTAVGEDAVEETGEDADEGETANVNDDGDDEGEEDADNQDGGDDEDAAKGSVEEDSVKDAAEHQQSKDETEDEAFAENTPMDDTEGDAEINQADSTDAVDEIQEDGVDKDFDKDDCCEDEAEKAGDAEGDTTVQSSIEAEQNEEGQDQEKGEDEAEEETAVEKIKAARGDSWEQFRKRQMTRTSVESQPGSLDSMELQLEAKQIVQSVFSSIQGPKRDWDETDESPKSTLKKRSRSPARANKPRRPKDSDTKVDDLEF</sequence>
<evidence type="ECO:0000313" key="8">
    <source>
        <dbReference type="EMBL" id="KAL2098834.1"/>
    </source>
</evidence>
<feature type="compositionally biased region" description="Acidic residues" evidence="6">
    <location>
        <begin position="2790"/>
        <end position="2809"/>
    </location>
</feature>
<feature type="compositionally biased region" description="Basic and acidic residues" evidence="6">
    <location>
        <begin position="533"/>
        <end position="559"/>
    </location>
</feature>
<evidence type="ECO:0000313" key="9">
    <source>
        <dbReference type="Proteomes" id="UP001591681"/>
    </source>
</evidence>
<feature type="region of interest" description="Disordered" evidence="6">
    <location>
        <begin position="135"/>
        <end position="158"/>
    </location>
</feature>
<feature type="compositionally biased region" description="Basic and acidic residues" evidence="6">
    <location>
        <begin position="1793"/>
        <end position="1813"/>
    </location>
</feature>
<feature type="compositionally biased region" description="Acidic residues" evidence="6">
    <location>
        <begin position="2657"/>
        <end position="2696"/>
    </location>
</feature>
<feature type="region of interest" description="Disordered" evidence="6">
    <location>
        <begin position="2446"/>
        <end position="2509"/>
    </location>
</feature>
<feature type="region of interest" description="Disordered" evidence="6">
    <location>
        <begin position="2184"/>
        <end position="2384"/>
    </location>
</feature>
<feature type="compositionally biased region" description="Basic and acidic residues" evidence="6">
    <location>
        <begin position="2810"/>
        <end position="2826"/>
    </location>
</feature>
<feature type="compositionally biased region" description="Basic and acidic residues" evidence="6">
    <location>
        <begin position="2247"/>
        <end position="2268"/>
    </location>
</feature>
<feature type="compositionally biased region" description="Basic and acidic residues" evidence="6">
    <location>
        <begin position="1776"/>
        <end position="1786"/>
    </location>
</feature>
<feature type="region of interest" description="Disordered" evidence="6">
    <location>
        <begin position="2553"/>
        <end position="2848"/>
    </location>
</feature>
<feature type="compositionally biased region" description="Polar residues" evidence="6">
    <location>
        <begin position="1054"/>
        <end position="1072"/>
    </location>
</feature>
<feature type="compositionally biased region" description="Polar residues" evidence="6">
    <location>
        <begin position="1"/>
        <end position="11"/>
    </location>
</feature>
<feature type="domain" description="Doublecortin" evidence="7">
    <location>
        <begin position="41"/>
        <end position="123"/>
    </location>
</feature>
<feature type="compositionally biased region" description="Basic and acidic residues" evidence="6">
    <location>
        <begin position="1240"/>
        <end position="1249"/>
    </location>
</feature>
<dbReference type="PANTHER" id="PTHR23005:SF3">
    <property type="entry name" value="RETINITIS PIGMENTOSA 1-LIKE 1 PROTEIN"/>
    <property type="match status" value="1"/>
</dbReference>
<dbReference type="CDD" id="cd17148">
    <property type="entry name" value="DCX2_RP1L1"/>
    <property type="match status" value="1"/>
</dbReference>
<feature type="compositionally biased region" description="Basic and acidic residues" evidence="6">
    <location>
        <begin position="1302"/>
        <end position="1312"/>
    </location>
</feature>
<feature type="compositionally biased region" description="Low complexity" evidence="6">
    <location>
        <begin position="1947"/>
        <end position="1958"/>
    </location>
</feature>
<evidence type="ECO:0000256" key="3">
    <source>
        <dbReference type="ARBA" id="ARBA00022490"/>
    </source>
</evidence>
<dbReference type="GO" id="GO:0042995">
    <property type="term" value="C:cell projection"/>
    <property type="evidence" value="ECO:0007669"/>
    <property type="project" value="UniProtKB-SubCell"/>
</dbReference>
<gene>
    <name evidence="8" type="ORF">ACEWY4_005314</name>
</gene>
<dbReference type="InterPro" id="IPR003533">
    <property type="entry name" value="Doublecortin_dom"/>
</dbReference>
<name>A0ABD1KHY8_9TELE</name>
<feature type="compositionally biased region" description="Basic and acidic residues" evidence="6">
    <location>
        <begin position="1447"/>
        <end position="1457"/>
    </location>
</feature>
<feature type="compositionally biased region" description="Polar residues" evidence="6">
    <location>
        <begin position="2831"/>
        <end position="2841"/>
    </location>
</feature>
<feature type="compositionally biased region" description="Basic and acidic residues" evidence="6">
    <location>
        <begin position="789"/>
        <end position="799"/>
    </location>
</feature>
<feature type="region of interest" description="Disordered" evidence="6">
    <location>
        <begin position="1918"/>
        <end position="1970"/>
    </location>
</feature>
<feature type="compositionally biased region" description="Polar residues" evidence="6">
    <location>
        <begin position="906"/>
        <end position="921"/>
    </location>
</feature>
<feature type="compositionally biased region" description="Low complexity" evidence="6">
    <location>
        <begin position="1649"/>
        <end position="1660"/>
    </location>
</feature>
<feature type="compositionally biased region" description="Basic and acidic residues" evidence="6">
    <location>
        <begin position="1573"/>
        <end position="1582"/>
    </location>
</feature>
<feature type="compositionally biased region" description="Basic and acidic residues" evidence="6">
    <location>
        <begin position="2610"/>
        <end position="2624"/>
    </location>
</feature>
<feature type="compositionally biased region" description="Basic residues" evidence="6">
    <location>
        <begin position="2879"/>
        <end position="2895"/>
    </location>
</feature>
<feature type="compositionally biased region" description="Low complexity" evidence="6">
    <location>
        <begin position="1214"/>
        <end position="1231"/>
    </location>
</feature>
<dbReference type="Gene3D" id="3.10.20.230">
    <property type="entry name" value="Doublecortin domain"/>
    <property type="match status" value="2"/>
</dbReference>
<feature type="compositionally biased region" description="Polar residues" evidence="6">
    <location>
        <begin position="879"/>
        <end position="899"/>
    </location>
</feature>
<evidence type="ECO:0000256" key="2">
    <source>
        <dbReference type="ARBA" id="ARBA00004496"/>
    </source>
</evidence>
<feature type="compositionally biased region" description="Basic and acidic residues" evidence="6">
    <location>
        <begin position="1518"/>
        <end position="1527"/>
    </location>
</feature>
<comment type="subcellular location">
    <subcellularLocation>
        <location evidence="1">Cell projection</location>
    </subcellularLocation>
    <subcellularLocation>
        <location evidence="2">Cytoplasm</location>
    </subcellularLocation>
</comment>
<protein>
    <recommendedName>
        <fullName evidence="7">Doublecortin domain-containing protein</fullName>
    </recommendedName>
</protein>
<feature type="compositionally biased region" description="Low complexity" evidence="6">
    <location>
        <begin position="2206"/>
        <end position="2217"/>
    </location>
</feature>
<reference evidence="8 9" key="1">
    <citation type="submission" date="2024-09" db="EMBL/GenBank/DDBJ databases">
        <title>A chromosome-level genome assembly of Gray's grenadier anchovy, Coilia grayii.</title>
        <authorList>
            <person name="Fu Z."/>
        </authorList>
    </citation>
    <scope>NUCLEOTIDE SEQUENCE [LARGE SCALE GENOMIC DNA]</scope>
    <source>
        <strain evidence="8">G4</strain>
        <tissue evidence="8">Muscle</tissue>
    </source>
</reference>
<feature type="compositionally biased region" description="Basic and acidic residues" evidence="6">
    <location>
        <begin position="2184"/>
        <end position="2198"/>
    </location>
</feature>
<feature type="compositionally biased region" description="Polar residues" evidence="6">
    <location>
        <begin position="1610"/>
        <end position="1623"/>
    </location>
</feature>
<feature type="compositionally biased region" description="Low complexity" evidence="6">
    <location>
        <begin position="818"/>
        <end position="841"/>
    </location>
</feature>
<feature type="compositionally biased region" description="Polar residues" evidence="6">
    <location>
        <begin position="698"/>
        <end position="707"/>
    </location>
</feature>
<feature type="region of interest" description="Disordered" evidence="6">
    <location>
        <begin position="389"/>
        <end position="409"/>
    </location>
</feature>
<feature type="domain" description="Doublecortin" evidence="7">
    <location>
        <begin position="165"/>
        <end position="244"/>
    </location>
</feature>
<dbReference type="CDD" id="cd17146">
    <property type="entry name" value="DCX1_RP1L1"/>
    <property type="match status" value="1"/>
</dbReference>
<feature type="compositionally biased region" description="Polar residues" evidence="6">
    <location>
        <begin position="932"/>
        <end position="964"/>
    </location>
</feature>
<keyword evidence="5" id="KW-0966">Cell projection</keyword>
<feature type="compositionally biased region" description="Acidic residues" evidence="6">
    <location>
        <begin position="2625"/>
        <end position="2649"/>
    </location>
</feature>
<dbReference type="SMART" id="SM00537">
    <property type="entry name" value="DCX"/>
    <property type="match status" value="2"/>
</dbReference>
<feature type="compositionally biased region" description="Basic and acidic residues" evidence="6">
    <location>
        <begin position="571"/>
        <end position="580"/>
    </location>
</feature>
<feature type="compositionally biased region" description="Basic and acidic residues" evidence="6">
    <location>
        <begin position="2896"/>
        <end position="2908"/>
    </location>
</feature>
<feature type="compositionally biased region" description="Acidic residues" evidence="6">
    <location>
        <begin position="2283"/>
        <end position="2296"/>
    </location>
</feature>
<dbReference type="InterPro" id="IPR036572">
    <property type="entry name" value="Doublecortin_dom_sf"/>
</dbReference>
<feature type="compositionally biased region" description="Low complexity" evidence="6">
    <location>
        <begin position="2489"/>
        <end position="2504"/>
    </location>
</feature>
<feature type="compositionally biased region" description="Basic residues" evidence="6">
    <location>
        <begin position="2474"/>
        <end position="2485"/>
    </location>
</feature>
<feature type="region of interest" description="Disordered" evidence="6">
    <location>
        <begin position="527"/>
        <end position="1840"/>
    </location>
</feature>
<feature type="compositionally biased region" description="Polar residues" evidence="6">
    <location>
        <begin position="1152"/>
        <end position="1166"/>
    </location>
</feature>
<dbReference type="FunFam" id="3.10.20.230:FF:000006">
    <property type="entry name" value="Oxygen-regulated protein 1"/>
    <property type="match status" value="1"/>
</dbReference>
<feature type="compositionally biased region" description="Polar residues" evidence="6">
    <location>
        <begin position="1080"/>
        <end position="1090"/>
    </location>
</feature>
<feature type="compositionally biased region" description="Polar residues" evidence="6">
    <location>
        <begin position="1126"/>
        <end position="1139"/>
    </location>
</feature>
<feature type="compositionally biased region" description="Basic and acidic residues" evidence="6">
    <location>
        <begin position="146"/>
        <end position="157"/>
    </location>
</feature>
<feature type="compositionally biased region" description="Low complexity" evidence="6">
    <location>
        <begin position="1101"/>
        <end position="1115"/>
    </location>
</feature>
<dbReference type="GO" id="GO:0005737">
    <property type="term" value="C:cytoplasm"/>
    <property type="evidence" value="ECO:0007669"/>
    <property type="project" value="UniProtKB-SubCell"/>
</dbReference>
<keyword evidence="9" id="KW-1185">Reference proteome</keyword>
<proteinExistence type="predicted"/>
<dbReference type="EMBL" id="JBHFQA010000005">
    <property type="protein sequence ID" value="KAL2098834.1"/>
    <property type="molecule type" value="Genomic_DNA"/>
</dbReference>
<feature type="compositionally biased region" description="Acidic residues" evidence="6">
    <location>
        <begin position="2585"/>
        <end position="2598"/>
    </location>
</feature>
<feature type="compositionally biased region" description="Pro residues" evidence="6">
    <location>
        <begin position="2553"/>
        <end position="2567"/>
    </location>
</feature>
<organism evidence="8 9">
    <name type="scientific">Coilia grayii</name>
    <name type="common">Gray's grenadier anchovy</name>
    <dbReference type="NCBI Taxonomy" id="363190"/>
    <lineage>
        <taxon>Eukaryota</taxon>
        <taxon>Metazoa</taxon>
        <taxon>Chordata</taxon>
        <taxon>Craniata</taxon>
        <taxon>Vertebrata</taxon>
        <taxon>Euteleostomi</taxon>
        <taxon>Actinopterygii</taxon>
        <taxon>Neopterygii</taxon>
        <taxon>Teleostei</taxon>
        <taxon>Clupei</taxon>
        <taxon>Clupeiformes</taxon>
        <taxon>Clupeoidei</taxon>
        <taxon>Engraulidae</taxon>
        <taxon>Coilinae</taxon>
        <taxon>Coilia</taxon>
    </lineage>
</organism>
<feature type="compositionally biased region" description="Low complexity" evidence="6">
    <location>
        <begin position="977"/>
        <end position="989"/>
    </location>
</feature>
<feature type="compositionally biased region" description="Basic and acidic residues" evidence="6">
    <location>
        <begin position="1007"/>
        <end position="1021"/>
    </location>
</feature>
<dbReference type="PROSITE" id="PS50309">
    <property type="entry name" value="DC"/>
    <property type="match status" value="2"/>
</dbReference>
<feature type="compositionally biased region" description="Polar residues" evidence="6">
    <location>
        <begin position="1856"/>
        <end position="1865"/>
    </location>
</feature>
<feature type="region of interest" description="Disordered" evidence="6">
    <location>
        <begin position="1996"/>
        <end position="2073"/>
    </location>
</feature>
<keyword evidence="4" id="KW-0677">Repeat</keyword>
<feature type="region of interest" description="Disordered" evidence="6">
    <location>
        <begin position="1"/>
        <end position="27"/>
    </location>
</feature>
<feature type="compositionally biased region" description="Basic and acidic residues" evidence="6">
    <location>
        <begin position="281"/>
        <end position="292"/>
    </location>
</feature>
<evidence type="ECO:0000256" key="4">
    <source>
        <dbReference type="ARBA" id="ARBA00022737"/>
    </source>
</evidence>
<keyword evidence="3" id="KW-0963">Cytoplasm</keyword>
<feature type="compositionally biased region" description="Basic residues" evidence="6">
    <location>
        <begin position="135"/>
        <end position="145"/>
    </location>
</feature>
<feature type="compositionally biased region" description="Polar residues" evidence="6">
    <location>
        <begin position="1532"/>
        <end position="1555"/>
    </location>
</feature>
<feature type="compositionally biased region" description="Polar residues" evidence="6">
    <location>
        <begin position="608"/>
        <end position="617"/>
    </location>
</feature>
<feature type="compositionally biased region" description="Basic and acidic residues" evidence="6">
    <location>
        <begin position="2697"/>
        <end position="2718"/>
    </location>
</feature>
<feature type="compositionally biased region" description="Basic and acidic residues" evidence="6">
    <location>
        <begin position="1725"/>
        <end position="1735"/>
    </location>
</feature>
<dbReference type="SUPFAM" id="SSF89837">
    <property type="entry name" value="Doublecortin (DC)"/>
    <property type="match status" value="2"/>
</dbReference>
<accession>A0ABD1KHY8</accession>
<comment type="caution">
    <text evidence="8">The sequence shown here is derived from an EMBL/GenBank/DDBJ whole genome shotgun (WGS) entry which is preliminary data.</text>
</comment>
<feature type="compositionally biased region" description="Basic and acidic residues" evidence="6">
    <location>
        <begin position="2047"/>
        <end position="2063"/>
    </location>
</feature>
<feature type="region of interest" description="Disordered" evidence="6">
    <location>
        <begin position="281"/>
        <end position="307"/>
    </location>
</feature>
<feature type="compositionally biased region" description="Low complexity" evidence="6">
    <location>
        <begin position="293"/>
        <end position="303"/>
    </location>
</feature>
<feature type="compositionally biased region" description="Basic and acidic residues" evidence="6">
    <location>
        <begin position="2375"/>
        <end position="2384"/>
    </location>
</feature>
<dbReference type="Pfam" id="PF03607">
    <property type="entry name" value="DCX"/>
    <property type="match status" value="2"/>
</dbReference>
<dbReference type="Proteomes" id="UP001591681">
    <property type="component" value="Unassembled WGS sequence"/>
</dbReference>
<dbReference type="PANTHER" id="PTHR23005">
    <property type="entry name" value="RETINITIS PIGMENTOSA 1 PROTEIN"/>
    <property type="match status" value="1"/>
</dbReference>
<feature type="compositionally biased region" description="Basic and acidic residues" evidence="6">
    <location>
        <begin position="1937"/>
        <end position="1946"/>
    </location>
</feature>
<evidence type="ECO:0000256" key="5">
    <source>
        <dbReference type="ARBA" id="ARBA00023273"/>
    </source>
</evidence>
<evidence type="ECO:0000259" key="7">
    <source>
        <dbReference type="PROSITE" id="PS50309"/>
    </source>
</evidence>
<feature type="compositionally biased region" description="Acidic residues" evidence="6">
    <location>
        <begin position="2719"/>
        <end position="2738"/>
    </location>
</feature>